<keyword evidence="1" id="KW-1133">Transmembrane helix</keyword>
<keyword evidence="1" id="KW-0472">Membrane</keyword>
<evidence type="ECO:0000313" key="2">
    <source>
        <dbReference type="EMBL" id="ABR42667.1"/>
    </source>
</evidence>
<dbReference type="HOGENOM" id="CLU_2524509_0_0_10"/>
<protein>
    <submittedName>
        <fullName evidence="2">Uncharacterized protein</fullName>
    </submittedName>
</protein>
<gene>
    <name evidence="2" type="ordered locus">BDI_0899</name>
</gene>
<feature type="transmembrane region" description="Helical" evidence="1">
    <location>
        <begin position="29"/>
        <end position="48"/>
    </location>
</feature>
<evidence type="ECO:0000313" key="3">
    <source>
        <dbReference type="Proteomes" id="UP000000566"/>
    </source>
</evidence>
<organism evidence="2 3">
    <name type="scientific">Parabacteroides distasonis (strain ATCC 8503 / DSM 20701 / CIP 104284 / JCM 5825 / NCTC 11152)</name>
    <dbReference type="NCBI Taxonomy" id="435591"/>
    <lineage>
        <taxon>Bacteria</taxon>
        <taxon>Pseudomonadati</taxon>
        <taxon>Bacteroidota</taxon>
        <taxon>Bacteroidia</taxon>
        <taxon>Bacteroidales</taxon>
        <taxon>Tannerellaceae</taxon>
        <taxon>Parabacteroides</taxon>
    </lineage>
</organism>
<dbReference type="Proteomes" id="UP000000566">
    <property type="component" value="Chromosome"/>
</dbReference>
<keyword evidence="1" id="KW-0812">Transmembrane</keyword>
<accession>A6LAF3</accession>
<dbReference type="EMBL" id="CP000140">
    <property type="protein sequence ID" value="ABR42667.1"/>
    <property type="molecule type" value="Genomic_DNA"/>
</dbReference>
<dbReference type="KEGG" id="pdi:BDI_0899"/>
<name>A6LAF3_PARD8</name>
<reference evidence="2 3" key="1">
    <citation type="journal article" date="2007" name="PLoS Biol.">
        <title>Evolution of symbiotic bacteria in the distal human intestine.</title>
        <authorList>
            <person name="Xu J."/>
            <person name="Mahowald M.A."/>
            <person name="Ley R.E."/>
            <person name="Lozupone C.A."/>
            <person name="Hamady M."/>
            <person name="Martens E.C."/>
            <person name="Henrissat B."/>
            <person name="Coutinho P.M."/>
            <person name="Minx P."/>
            <person name="Latreille P."/>
            <person name="Cordum H."/>
            <person name="Van Brunt A."/>
            <person name="Kim K."/>
            <person name="Fulton R.S."/>
            <person name="Fulton L.A."/>
            <person name="Clifton S.W."/>
            <person name="Wilson R.K."/>
            <person name="Knight R.D."/>
            <person name="Gordon J.I."/>
        </authorList>
    </citation>
    <scope>NUCLEOTIDE SEQUENCE [LARGE SCALE GENOMIC DNA]</scope>
    <source>
        <strain evidence="3">ATCC 8503 / DSM 20701 / CIP 104284 / JCM 5825 / NCTC 11152</strain>
    </source>
</reference>
<keyword evidence="3" id="KW-1185">Reference proteome</keyword>
<dbReference type="PaxDb" id="435591-BDI_0899"/>
<evidence type="ECO:0000256" key="1">
    <source>
        <dbReference type="SAM" id="Phobius"/>
    </source>
</evidence>
<sequence>MVSQVSFSVQCLQSPSGHEPSVYQPTGTIPLALIFCPVTGSLLHFFLLNKSAAYPRGDDQFTLAFETALLPLRYAKPAKAPLFA</sequence>
<proteinExistence type="predicted"/>
<dbReference type="AlphaFoldDB" id="A6LAF3"/>